<evidence type="ECO:0000313" key="4">
    <source>
        <dbReference type="EMBL" id="RKT53651.1"/>
    </source>
</evidence>
<keyword evidence="2" id="KW-0326">Glycosidase</keyword>
<dbReference type="Gene3D" id="1.10.260.40">
    <property type="entry name" value="lambda repressor-like DNA-binding domains"/>
    <property type="match status" value="1"/>
</dbReference>
<organism evidence="4 5">
    <name type="scientific">Saccharothrix australiensis</name>
    <dbReference type="NCBI Taxonomy" id="2072"/>
    <lineage>
        <taxon>Bacteria</taxon>
        <taxon>Bacillati</taxon>
        <taxon>Actinomycetota</taxon>
        <taxon>Actinomycetes</taxon>
        <taxon>Pseudonocardiales</taxon>
        <taxon>Pseudonocardiaceae</taxon>
        <taxon>Saccharothrix</taxon>
    </lineage>
</organism>
<dbReference type="PANTHER" id="PTHR12631:SF10">
    <property type="entry name" value="BETA-XYLOSIDASE-LIKE PROTEIN-RELATED"/>
    <property type="match status" value="1"/>
</dbReference>
<dbReference type="GO" id="GO:0003677">
    <property type="term" value="F:DNA binding"/>
    <property type="evidence" value="ECO:0007669"/>
    <property type="project" value="InterPro"/>
</dbReference>
<dbReference type="CDD" id="cd00093">
    <property type="entry name" value="HTH_XRE"/>
    <property type="match status" value="1"/>
</dbReference>
<dbReference type="InterPro" id="IPR051923">
    <property type="entry name" value="Glycosyl_Hydrolase_39"/>
</dbReference>
<gene>
    <name evidence="4" type="ORF">C8E97_2225</name>
</gene>
<keyword evidence="5" id="KW-1185">Reference proteome</keyword>
<dbReference type="GO" id="GO:0009341">
    <property type="term" value="C:beta-galactosidase complex"/>
    <property type="evidence" value="ECO:0007669"/>
    <property type="project" value="InterPro"/>
</dbReference>
<dbReference type="Pfam" id="PF13560">
    <property type="entry name" value="HTH_31"/>
    <property type="match status" value="1"/>
</dbReference>
<dbReference type="RefSeq" id="WP_121004149.1">
    <property type="nucleotide sequence ID" value="NZ_RBXO01000001.1"/>
</dbReference>
<dbReference type="Proteomes" id="UP000282084">
    <property type="component" value="Unassembled WGS sequence"/>
</dbReference>
<dbReference type="InterPro" id="IPR010982">
    <property type="entry name" value="Lambda_DNA-bd_dom_sf"/>
</dbReference>
<name>A0A495VW32_9PSEU</name>
<dbReference type="EMBL" id="RBXO01000001">
    <property type="protein sequence ID" value="RKT53651.1"/>
    <property type="molecule type" value="Genomic_DNA"/>
</dbReference>
<accession>A0A495VW32</accession>
<sequence>MDGSGDARELAAVLARLKQRSGLSYQELARRTFTSSSTLHRYCRGTVVPGDFGIVARIAEECAADPDDLARLVRCWQAITRPAPPAGPPPGDSAPADSALAGSVPVKSVLADPVLVDSAPAPNPTVRKGVWRDRLGRVACALVAVLVVTVASAAEPAFTAALDAEVSAVPDWAQAPVAVPSTAFGVTMNSDTGAMPSFRVGALRFWDSGTRWARLEPRRGEFDWTTLDRLLDGAGRAGASPLFVFGGTPGWAAPRARRAAYPDGSRAAPPDDLADWERFVRALVGHARGRIDAYEVWVMANHPHHYDGSAETLVEMTRRASRIIREAAPAATVVCPSVTGLWEPEGHEFLSRFAELGGYQHCDAAGVKLYQRRVQDPPETVLAAVRSAYRTFHRAGVHLPVWNTGTTQTLPLGDPLDERRAADHAVRFYLVGLYSRRFGVERMYFYAWGNSTLPIVLQAEGRPPTPAGLHVERLQRWLDRAEIRSCGHGGRIGMPDNVWQCEFTVPGEDGRPSTAWVRWTHAGEALTPAGPSATHVHHLDGSVTELDRFGAGQVRVAERPVLIRSTG</sequence>
<keyword evidence="1" id="KW-0378">Hydrolase</keyword>
<evidence type="ECO:0000313" key="5">
    <source>
        <dbReference type="Proteomes" id="UP000282084"/>
    </source>
</evidence>
<dbReference type="PANTHER" id="PTHR12631">
    <property type="entry name" value="ALPHA-L-IDURONIDASE"/>
    <property type="match status" value="1"/>
</dbReference>
<dbReference type="AlphaFoldDB" id="A0A495VW32"/>
<evidence type="ECO:0000256" key="1">
    <source>
        <dbReference type="ARBA" id="ARBA00022801"/>
    </source>
</evidence>
<dbReference type="SUPFAM" id="SSF47413">
    <property type="entry name" value="lambda repressor-like DNA-binding domains"/>
    <property type="match status" value="1"/>
</dbReference>
<dbReference type="InterPro" id="IPR017853">
    <property type="entry name" value="GH"/>
</dbReference>
<proteinExistence type="predicted"/>
<dbReference type="SMART" id="SM00530">
    <property type="entry name" value="HTH_XRE"/>
    <property type="match status" value="1"/>
</dbReference>
<dbReference type="InterPro" id="IPR001387">
    <property type="entry name" value="Cro/C1-type_HTH"/>
</dbReference>
<feature type="domain" description="HTH cro/C1-type" evidence="3">
    <location>
        <begin position="13"/>
        <end position="69"/>
    </location>
</feature>
<dbReference type="OrthoDB" id="7180791at2"/>
<evidence type="ECO:0000259" key="3">
    <source>
        <dbReference type="SMART" id="SM00530"/>
    </source>
</evidence>
<dbReference type="Pfam" id="PF02449">
    <property type="entry name" value="Glyco_hydro_42"/>
    <property type="match status" value="1"/>
</dbReference>
<comment type="caution">
    <text evidence="4">The sequence shown here is derived from an EMBL/GenBank/DDBJ whole genome shotgun (WGS) entry which is preliminary data.</text>
</comment>
<evidence type="ECO:0000256" key="2">
    <source>
        <dbReference type="ARBA" id="ARBA00023295"/>
    </source>
</evidence>
<dbReference type="GO" id="GO:0004565">
    <property type="term" value="F:beta-galactosidase activity"/>
    <property type="evidence" value="ECO:0007669"/>
    <property type="project" value="InterPro"/>
</dbReference>
<dbReference type="GO" id="GO:0005975">
    <property type="term" value="P:carbohydrate metabolic process"/>
    <property type="evidence" value="ECO:0007669"/>
    <property type="project" value="InterPro"/>
</dbReference>
<dbReference type="SUPFAM" id="SSF51445">
    <property type="entry name" value="(Trans)glycosidases"/>
    <property type="match status" value="1"/>
</dbReference>
<dbReference type="Gene3D" id="3.20.20.80">
    <property type="entry name" value="Glycosidases"/>
    <property type="match status" value="1"/>
</dbReference>
<protein>
    <submittedName>
        <fullName evidence="4">Beta-galactosidase-like protein</fullName>
    </submittedName>
</protein>
<reference evidence="4 5" key="1">
    <citation type="submission" date="2018-10" db="EMBL/GenBank/DDBJ databases">
        <title>Sequencing the genomes of 1000 actinobacteria strains.</title>
        <authorList>
            <person name="Klenk H.-P."/>
        </authorList>
    </citation>
    <scope>NUCLEOTIDE SEQUENCE [LARGE SCALE GENOMIC DNA]</scope>
    <source>
        <strain evidence="4 5">DSM 43800</strain>
    </source>
</reference>
<dbReference type="InterPro" id="IPR013529">
    <property type="entry name" value="Glyco_hydro_42_N"/>
</dbReference>